<sequence length="1245" mass="139006">MEVMPRLNSASLVTKEQMAENQDENITSLKSLTETKNEGSEITKIKEWGTFVWPNGSKYEGEYCNNARHGKGRQTWSDGSFYNGEFENDLRHGVGSISWSNGENYEGEFFKDRRHGKGTYKWPNGSVFQGTFYMDKKEGYGHFSFFNGDIFQGLYKEDEREGPGVVTYSTGQQDVGLWLGEKLIKICSPIKDAFSLKSQAEMDYEEEQAVTYLDTSSEHHPFSVIENILHPIPALDYPPKIDLTQRIDELYSEVLDYRSLAVNRRAFDQAFFRNFPQRPEPQDKVVAWNATPRMMALQKHVQKNMCGTTGSGFDVDAVIRMDRGVFKEEGLLELQSRELIVAAGSGDARKVEVLLSSGKVSPDVADRNGHTALIGASVNWHTDVINILLNHGADVNKLNNEGCSALAAGTIFYYPPEGFLYNIAERYMGQIQESLATDLKQEVQLKSNLANERERRASRINQINRVRSKSLTTKSVSIAEPTADRDKSLNHNTSNMDDPVTGVKSLGDDADEDADSAYGGDVEGQLEDFGHDDEDPVHNPDPEDFDSNQSIANYQIEVSEQLVERCATQLSQNERVWSREVSEVGDGKARRLAIQIRQNEKMKDTLDLLLRRGADPNASSVPMPVLFFAIKSADVEMVKQFLIKGAQPNTRLSRARGGLCPLHIACAIPGEEGVEMTELLLDALADPDARAYEDDSFLNRNLEDEWSKDPISDESKKLLGGRTALQIACARDDNYKASFRVVRLLLEHKADTNLICNGFSPLALAIASGNDMAIDELLQFGAEPSLPLTHGVGSALCVASSTEYEQRRSIQAREQLVYKLINAGADVLAPIPIGPKRILGTAVDYAYYMFNQDRRIAHMPYHALTHAERDTYNARRKLLGHIGDIMRIKAVEREKMRIMNEEKVGVRSQSASSNFVYIGAGAKVPPGVRSKGSAQTQVKFDPSGHQGGQPERVVTPTRSGIIVMEGVDAQQIKNLTSLRSKAPVRKPLFKYCYECGRSVGVRLVACTRCKEVYYCSKACKMKAWNARHKDECLRVGGRSRSPSPKHRGESATSTTVADRNKRISGPQKINGKDSDKGSTYSSSASVRHSSYLKTLDGNTEGDEVDRQWGRGDEKSDQKLEEGKTGDHQKQERVKMAKNKVERSPLFAGRNGENLPNLAHQSADHGPVRNQSHRGSKENTDKNHKIGRQFTRFPKIVVTNKTLQRDVPVKGLSKSAEGERKLAKHRFRTGSPPNYNYVYIDNYSHN</sequence>
<feature type="repeat" description="ANK" evidence="5">
    <location>
        <begin position="720"/>
        <end position="757"/>
    </location>
</feature>
<dbReference type="Gene3D" id="2.20.110.10">
    <property type="entry name" value="Histone H3 K4-specific methyltransferase SET7/9 N-terminal domain"/>
    <property type="match status" value="2"/>
</dbReference>
<dbReference type="SUPFAM" id="SSF82185">
    <property type="entry name" value="Histone H3 K4-specific methyltransferase SET7/9 N-terminal domain"/>
    <property type="match status" value="1"/>
</dbReference>
<feature type="compositionally biased region" description="Basic and acidic residues" evidence="7">
    <location>
        <begin position="1104"/>
        <end position="1142"/>
    </location>
</feature>
<dbReference type="EMBL" id="CAXITT010000228">
    <property type="protein sequence ID" value="CAL1536373.1"/>
    <property type="molecule type" value="Genomic_DNA"/>
</dbReference>
<comment type="caution">
    <text evidence="9">The sequence shown here is derived from an EMBL/GenBank/DDBJ whole genome shotgun (WGS) entry which is preliminary data.</text>
</comment>
<dbReference type="SMART" id="SM00248">
    <property type="entry name" value="ANK"/>
    <property type="match status" value="5"/>
</dbReference>
<dbReference type="AlphaFoldDB" id="A0AAV2HQI4"/>
<dbReference type="Pfam" id="PF12796">
    <property type="entry name" value="Ank_2"/>
    <property type="match status" value="2"/>
</dbReference>
<dbReference type="Pfam" id="PF02493">
    <property type="entry name" value="MORN"/>
    <property type="match status" value="5"/>
</dbReference>
<dbReference type="SUPFAM" id="SSF48403">
    <property type="entry name" value="Ankyrin repeat"/>
    <property type="match status" value="2"/>
</dbReference>
<dbReference type="Proteomes" id="UP001497497">
    <property type="component" value="Unassembled WGS sequence"/>
</dbReference>
<dbReference type="PROSITE" id="PS50088">
    <property type="entry name" value="ANK_REPEAT"/>
    <property type="match status" value="3"/>
</dbReference>
<dbReference type="InterPro" id="IPR053064">
    <property type="entry name" value="Ankyrin-MYND_domain-protein"/>
</dbReference>
<dbReference type="Gene3D" id="6.10.140.2220">
    <property type="match status" value="1"/>
</dbReference>
<evidence type="ECO:0000313" key="9">
    <source>
        <dbReference type="EMBL" id="CAL1536373.1"/>
    </source>
</evidence>
<dbReference type="PROSITE" id="PS01360">
    <property type="entry name" value="ZF_MYND_1"/>
    <property type="match status" value="1"/>
</dbReference>
<evidence type="ECO:0000256" key="4">
    <source>
        <dbReference type="ARBA" id="ARBA00022833"/>
    </source>
</evidence>
<dbReference type="Gene3D" id="1.25.40.20">
    <property type="entry name" value="Ankyrin repeat-containing domain"/>
    <property type="match status" value="3"/>
</dbReference>
<evidence type="ECO:0000259" key="8">
    <source>
        <dbReference type="PROSITE" id="PS50865"/>
    </source>
</evidence>
<dbReference type="InterPro" id="IPR002110">
    <property type="entry name" value="Ankyrin_rpt"/>
</dbReference>
<keyword evidence="2" id="KW-0677">Repeat</keyword>
<keyword evidence="4" id="KW-0862">Zinc</keyword>
<dbReference type="PROSITE" id="PS50865">
    <property type="entry name" value="ZF_MYND_2"/>
    <property type="match status" value="1"/>
</dbReference>
<evidence type="ECO:0000256" key="1">
    <source>
        <dbReference type="ARBA" id="ARBA00022723"/>
    </source>
</evidence>
<feature type="domain" description="MYND-type" evidence="8">
    <location>
        <begin position="992"/>
        <end position="1032"/>
    </location>
</feature>
<dbReference type="PANTHER" id="PTHR15897:SF2">
    <property type="entry name" value="ANKYRIN REPEAT AND MYND DOMAIN-CONTAINING PROTEIN 1"/>
    <property type="match status" value="1"/>
</dbReference>
<feature type="region of interest" description="Disordered" evidence="7">
    <location>
        <begin position="471"/>
        <end position="548"/>
    </location>
</feature>
<evidence type="ECO:0000256" key="3">
    <source>
        <dbReference type="ARBA" id="ARBA00022771"/>
    </source>
</evidence>
<evidence type="ECO:0000256" key="5">
    <source>
        <dbReference type="PROSITE-ProRule" id="PRU00023"/>
    </source>
</evidence>
<reference evidence="9 10" key="1">
    <citation type="submission" date="2024-04" db="EMBL/GenBank/DDBJ databases">
        <authorList>
            <consortium name="Genoscope - CEA"/>
            <person name="William W."/>
        </authorList>
    </citation>
    <scope>NUCLEOTIDE SEQUENCE [LARGE SCALE GENOMIC DNA]</scope>
</reference>
<feature type="compositionally biased region" description="Acidic residues" evidence="7">
    <location>
        <begin position="524"/>
        <end position="535"/>
    </location>
</feature>
<dbReference type="SUPFAM" id="SSF144232">
    <property type="entry name" value="HIT/MYND zinc finger-like"/>
    <property type="match status" value="1"/>
</dbReference>
<dbReference type="InterPro" id="IPR036770">
    <property type="entry name" value="Ankyrin_rpt-contain_sf"/>
</dbReference>
<keyword evidence="3 6" id="KW-0863">Zinc-finger</keyword>
<dbReference type="PROSITE" id="PS50297">
    <property type="entry name" value="ANK_REP_REGION"/>
    <property type="match status" value="2"/>
</dbReference>
<evidence type="ECO:0000256" key="7">
    <source>
        <dbReference type="SAM" id="MobiDB-lite"/>
    </source>
</evidence>
<dbReference type="InterPro" id="IPR003409">
    <property type="entry name" value="MORN"/>
</dbReference>
<keyword evidence="1" id="KW-0479">Metal-binding</keyword>
<dbReference type="GO" id="GO:0008270">
    <property type="term" value="F:zinc ion binding"/>
    <property type="evidence" value="ECO:0007669"/>
    <property type="project" value="UniProtKB-KW"/>
</dbReference>
<proteinExistence type="predicted"/>
<feature type="repeat" description="ANK" evidence="5">
    <location>
        <begin position="368"/>
        <end position="400"/>
    </location>
</feature>
<dbReference type="InterPro" id="IPR002893">
    <property type="entry name" value="Znf_MYND"/>
</dbReference>
<dbReference type="FunFam" id="2.20.110.10:FF:000002">
    <property type="entry name" value="Phosphatidylinositol 4-phosphate 5-kinase 8"/>
    <property type="match status" value="1"/>
</dbReference>
<evidence type="ECO:0000313" key="10">
    <source>
        <dbReference type="Proteomes" id="UP001497497"/>
    </source>
</evidence>
<feature type="region of interest" description="Disordered" evidence="7">
    <location>
        <begin position="927"/>
        <end position="952"/>
    </location>
</feature>
<keyword evidence="5" id="KW-0040">ANK repeat</keyword>
<evidence type="ECO:0000256" key="2">
    <source>
        <dbReference type="ARBA" id="ARBA00022737"/>
    </source>
</evidence>
<protein>
    <recommendedName>
        <fullName evidence="8">MYND-type domain-containing protein</fullName>
    </recommendedName>
</protein>
<gene>
    <name evidence="9" type="ORF">GSLYS_00010286001</name>
</gene>
<organism evidence="9 10">
    <name type="scientific">Lymnaea stagnalis</name>
    <name type="common">Great pond snail</name>
    <name type="synonym">Helix stagnalis</name>
    <dbReference type="NCBI Taxonomy" id="6523"/>
    <lineage>
        <taxon>Eukaryota</taxon>
        <taxon>Metazoa</taxon>
        <taxon>Spiralia</taxon>
        <taxon>Lophotrochozoa</taxon>
        <taxon>Mollusca</taxon>
        <taxon>Gastropoda</taxon>
        <taxon>Heterobranchia</taxon>
        <taxon>Euthyneura</taxon>
        <taxon>Panpulmonata</taxon>
        <taxon>Hygrophila</taxon>
        <taxon>Lymnaeoidea</taxon>
        <taxon>Lymnaeidae</taxon>
        <taxon>Lymnaea</taxon>
    </lineage>
</organism>
<dbReference type="PANTHER" id="PTHR15897">
    <property type="entry name" value="ANKYRIN REPEAT AND MYND DOMAIN PROTEIN 1"/>
    <property type="match status" value="1"/>
</dbReference>
<dbReference type="SMART" id="SM00698">
    <property type="entry name" value="MORN"/>
    <property type="match status" value="5"/>
</dbReference>
<keyword evidence="10" id="KW-1185">Reference proteome</keyword>
<feature type="compositionally biased region" description="Low complexity" evidence="7">
    <location>
        <begin position="1078"/>
        <end position="1089"/>
    </location>
</feature>
<feature type="repeat" description="ANK" evidence="5">
    <location>
        <begin position="757"/>
        <end position="789"/>
    </location>
</feature>
<accession>A0AAV2HQI4</accession>
<dbReference type="Pfam" id="PF01753">
    <property type="entry name" value="zf-MYND"/>
    <property type="match status" value="1"/>
</dbReference>
<name>A0AAV2HQI4_LYMST</name>
<feature type="region of interest" description="Disordered" evidence="7">
    <location>
        <begin position="1034"/>
        <end position="1181"/>
    </location>
</feature>
<evidence type="ECO:0000256" key="6">
    <source>
        <dbReference type="PROSITE-ProRule" id="PRU00134"/>
    </source>
</evidence>